<gene>
    <name evidence="1" type="ORF">C5C04_02345</name>
</gene>
<organism evidence="1 2">
    <name type="scientific">Rathayibacter rathayi</name>
    <name type="common">Corynebacterium rathayi</name>
    <dbReference type="NCBI Taxonomy" id="33887"/>
    <lineage>
        <taxon>Bacteria</taxon>
        <taxon>Bacillati</taxon>
        <taxon>Actinomycetota</taxon>
        <taxon>Actinomycetes</taxon>
        <taxon>Micrococcales</taxon>
        <taxon>Microbacteriaceae</taxon>
        <taxon>Rathayibacter</taxon>
    </lineage>
</organism>
<evidence type="ECO:0000313" key="2">
    <source>
        <dbReference type="Proteomes" id="UP000237881"/>
    </source>
</evidence>
<proteinExistence type="predicted"/>
<dbReference type="Proteomes" id="UP000237881">
    <property type="component" value="Unassembled WGS sequence"/>
</dbReference>
<dbReference type="AlphaFoldDB" id="A0ABD6WBC5"/>
<comment type="caution">
    <text evidence="1">The sequence shown here is derived from an EMBL/GenBank/DDBJ whole genome shotgun (WGS) entry which is preliminary data.</text>
</comment>
<dbReference type="EMBL" id="PSUL01000003">
    <property type="protein sequence ID" value="PPF15732.1"/>
    <property type="molecule type" value="Genomic_DNA"/>
</dbReference>
<evidence type="ECO:0000313" key="1">
    <source>
        <dbReference type="EMBL" id="PPF15732.1"/>
    </source>
</evidence>
<reference evidence="1 2" key="1">
    <citation type="submission" date="2018-02" db="EMBL/GenBank/DDBJ databases">
        <title>Bacteriophage NCPPB3778 and a type I-E CRISPR drive the evolution of the US Biological Select Agent, Rathayibacter toxicus.</title>
        <authorList>
            <person name="Davis E.W.II."/>
            <person name="Tabima J.F."/>
            <person name="Weisberg A.J."/>
            <person name="Lopes L.D."/>
            <person name="Wiseman M.S."/>
            <person name="Wiseman M.S."/>
            <person name="Pupko T."/>
            <person name="Belcher M.S."/>
            <person name="Sechler A.J."/>
            <person name="Tancos M.A."/>
            <person name="Schroeder B.K."/>
            <person name="Murray T.D."/>
            <person name="Luster D.G."/>
            <person name="Schneider W.L."/>
            <person name="Rogers E."/>
            <person name="Andreote F.D."/>
            <person name="Grunwald N.J."/>
            <person name="Putnam M.L."/>
            <person name="Chang J.H."/>
        </authorList>
    </citation>
    <scope>NUCLEOTIDE SEQUENCE [LARGE SCALE GENOMIC DNA]</scope>
    <source>
        <strain evidence="1 2">AY1I9</strain>
    </source>
</reference>
<dbReference type="GeneID" id="49819948"/>
<sequence length="85" mass="9187">MTNSTPIPIPIPARLLTALLAAGLPAEPACSFGPLARALASELPLRVLPRVLLRLRRHLLFAERTPPVNRPAGAAQRLRCAEHAR</sequence>
<dbReference type="RefSeq" id="WP_097166004.1">
    <property type="nucleotide sequence ID" value="NZ_CP028129.1"/>
</dbReference>
<protein>
    <recommendedName>
        <fullName evidence="3">Secreted protein</fullName>
    </recommendedName>
</protein>
<evidence type="ECO:0008006" key="3">
    <source>
        <dbReference type="Google" id="ProtNLM"/>
    </source>
</evidence>
<accession>A0ABD6WBC5</accession>
<name>A0ABD6WBC5_RATRA</name>